<name>A0ABR3PLX6_9PEZI</name>
<organism evidence="4 5">
    <name type="scientific">Neodothiora populina</name>
    <dbReference type="NCBI Taxonomy" id="2781224"/>
    <lineage>
        <taxon>Eukaryota</taxon>
        <taxon>Fungi</taxon>
        <taxon>Dikarya</taxon>
        <taxon>Ascomycota</taxon>
        <taxon>Pezizomycotina</taxon>
        <taxon>Dothideomycetes</taxon>
        <taxon>Dothideomycetidae</taxon>
        <taxon>Dothideales</taxon>
        <taxon>Dothioraceae</taxon>
        <taxon>Neodothiora</taxon>
    </lineage>
</organism>
<dbReference type="GeneID" id="95979337"/>
<dbReference type="InterPro" id="IPR013780">
    <property type="entry name" value="Glyco_hydro_b"/>
</dbReference>
<dbReference type="Gene3D" id="3.90.400.10">
    <property type="entry name" value="Oligo-1,6-glucosidase, Domain 2"/>
    <property type="match status" value="1"/>
</dbReference>
<dbReference type="PANTHER" id="PTHR10357">
    <property type="entry name" value="ALPHA-AMYLASE FAMILY MEMBER"/>
    <property type="match status" value="1"/>
</dbReference>
<protein>
    <recommendedName>
        <fullName evidence="3">Glycosyl hydrolase family 13 catalytic domain-containing protein</fullName>
    </recommendedName>
</protein>
<dbReference type="SUPFAM" id="SSF51445">
    <property type="entry name" value="(Trans)glycosidases"/>
    <property type="match status" value="1"/>
</dbReference>
<evidence type="ECO:0000256" key="2">
    <source>
        <dbReference type="ARBA" id="ARBA00026248"/>
    </source>
</evidence>
<dbReference type="SUPFAM" id="SSF51011">
    <property type="entry name" value="Glycosyl hydrolase domain"/>
    <property type="match status" value="1"/>
</dbReference>
<feature type="domain" description="Glycosyl hydrolase family 13 catalytic" evidence="3">
    <location>
        <begin position="16"/>
        <end position="438"/>
    </location>
</feature>
<comment type="similarity">
    <text evidence="1">Belongs to the glycosyl hydrolase 13 family.</text>
</comment>
<proteinExistence type="inferred from homology"/>
<dbReference type="InterPro" id="IPR017853">
    <property type="entry name" value="GH"/>
</dbReference>
<dbReference type="InterPro" id="IPR045857">
    <property type="entry name" value="O16G_dom_2"/>
</dbReference>
<sequence length="573" mass="65992">MTIMQRPWWKDGVVYQIYPASFKDSNGDGIGDIPGITQSLDYIKSLGVNIIWVCPMYDSPQIDMGYDISNYEAVYPPYGTVADMEELIQQCHARGMRVLLDLVINHTSDQHKWFQESRSSKTNPKRDWYIWRPAKYDEQGKRGPPNNWRSNFGGSVWEWDEHTEEYFLHLFCPEQPDLNWENEETREAIYASAMTFWLDKGVDGFRVDTVNMYSKPPTYPDARITDPGAAWQEAGQVYCNGPRMHEFLGEMNNILSRYGAMTVGECPHTPDMSRVVKYVSAKEKQLDMVFQFDTVDLGMGKVFKYQTTPFNWSLKDLKESITRTQGIISGTDAWTTVFMENHDQARCVSRFGDDSPEWRVRSGKMLALMNAALSGTLYIYQGQEIGMINLPRDLPIDEYKDIESGNYYKMVAERSNNDPVKLAEAHAAIQHLARDHARSPMQWTSELPNGGFTGSETTPWMRVNPYTADINVSQQLGDKESVMAFWKRMLEVRRKFDNLLVHGDFSVVDAKNQHVFSFVKNWRDRTALVVCNFSGKDQPLPNEVPGHYEYLAGNVDDRTDDLEPWEGRIYLVD</sequence>
<evidence type="ECO:0000259" key="3">
    <source>
        <dbReference type="SMART" id="SM00642"/>
    </source>
</evidence>
<dbReference type="RefSeq" id="XP_069203281.1">
    <property type="nucleotide sequence ID" value="XM_069345452.1"/>
</dbReference>
<dbReference type="CDD" id="cd11333">
    <property type="entry name" value="AmyAc_SI_OligoGlu_DGase"/>
    <property type="match status" value="1"/>
</dbReference>
<dbReference type="Gene3D" id="2.60.40.1180">
    <property type="entry name" value="Golgi alpha-mannosidase II"/>
    <property type="match status" value="1"/>
</dbReference>
<reference evidence="4 5" key="1">
    <citation type="submission" date="2024-07" db="EMBL/GenBank/DDBJ databases">
        <title>Draft sequence of the Neodothiora populina.</title>
        <authorList>
            <person name="Drown D.D."/>
            <person name="Schuette U.S."/>
            <person name="Buechlein A.B."/>
            <person name="Rusch D.R."/>
            <person name="Winton L.W."/>
            <person name="Adams G.A."/>
        </authorList>
    </citation>
    <scope>NUCLEOTIDE SEQUENCE [LARGE SCALE GENOMIC DNA]</scope>
    <source>
        <strain evidence="4 5">CPC 39397</strain>
    </source>
</reference>
<dbReference type="EMBL" id="JBFMKM010000004">
    <property type="protein sequence ID" value="KAL1307009.1"/>
    <property type="molecule type" value="Genomic_DNA"/>
</dbReference>
<accession>A0ABR3PLX6</accession>
<dbReference type="Gene3D" id="3.20.20.80">
    <property type="entry name" value="Glycosidases"/>
    <property type="match status" value="1"/>
</dbReference>
<evidence type="ECO:0000313" key="4">
    <source>
        <dbReference type="EMBL" id="KAL1307009.1"/>
    </source>
</evidence>
<keyword evidence="5" id="KW-1185">Reference proteome</keyword>
<dbReference type="Pfam" id="PF00128">
    <property type="entry name" value="Alpha-amylase"/>
    <property type="match status" value="1"/>
</dbReference>
<keyword evidence="2" id="KW-0462">Maltose metabolism</keyword>
<dbReference type="SMART" id="SM00642">
    <property type="entry name" value="Aamy"/>
    <property type="match status" value="1"/>
</dbReference>
<dbReference type="PANTHER" id="PTHR10357:SF179">
    <property type="entry name" value="NEUTRAL AND BASIC AMINO ACID TRANSPORT PROTEIN RBAT"/>
    <property type="match status" value="1"/>
</dbReference>
<dbReference type="Proteomes" id="UP001562354">
    <property type="component" value="Unassembled WGS sequence"/>
</dbReference>
<evidence type="ECO:0000313" key="5">
    <source>
        <dbReference type="Proteomes" id="UP001562354"/>
    </source>
</evidence>
<gene>
    <name evidence="4" type="ORF">AAFC00_005638</name>
</gene>
<dbReference type="InterPro" id="IPR006047">
    <property type="entry name" value="GH13_cat_dom"/>
</dbReference>
<comment type="caution">
    <text evidence="4">The sequence shown here is derived from an EMBL/GenBank/DDBJ whole genome shotgun (WGS) entry which is preliminary data.</text>
</comment>
<evidence type="ECO:0000256" key="1">
    <source>
        <dbReference type="ARBA" id="ARBA00008061"/>
    </source>
</evidence>